<dbReference type="GO" id="GO:0009507">
    <property type="term" value="C:chloroplast"/>
    <property type="evidence" value="ECO:0007669"/>
    <property type="project" value="UniProtKB-SubCell"/>
</dbReference>
<dbReference type="SUPFAM" id="SSF53474">
    <property type="entry name" value="alpha/beta-Hydrolases"/>
    <property type="match status" value="1"/>
</dbReference>
<keyword evidence="6" id="KW-0809">Transit peptide</keyword>
<dbReference type="AlphaFoldDB" id="W1NX72"/>
<keyword evidence="11" id="KW-1185">Reference proteome</keyword>
<dbReference type="HOGENOM" id="CLU_018841_3_1_1"/>
<sequence>MQIGSAISAPTRSFFPAGCVGAGQISSLNPQRRHRNTVRSLPKHAPTCRNLVGNLPETRPRDAVREHLRNLDRILAREDQAGLERESFVEKCPENYENSGRIKESRKANVNPLLRLSLVQRFLNERLSIMSPRWGSGEKSPENETGFTEFRQETEAESQVAHIWGKLLNPANSPRNKLGEKWLEYHGKNNWAGLLDPLDENLRREIVRYGDFVQAAYEHFYSDSMTSREPTTPSHVAVPDRSYRVTKSLYATSSLGVPDWFNNVVPDWMTRRSSWIGYIAVCDDEREIARLGRRDIVVALRGTATCMEWAENFRDILVNLPTGDGEDGNNNNNNNNNSNNAAKVECGFWSLYKTHGKHIPSLSEEVVAEVSRLVREYKGQGPLSITITGHSLGGALALLAADEIGARLGPQEAPPIAVFSFGGPRVGNNAFGAKLEGNGIKVLRVVNSRDVVPQMPGVLMNEGLRASVHAALPIADGPLQEWTYSHVGCELRLDSRQSPYLRPDADVAACHDLEAYLHLVDGFLASNCPFRASAKRWVQKLRDQSSNAKRLCKSKALRVTLENMESTPICLASPS</sequence>
<evidence type="ECO:0000256" key="6">
    <source>
        <dbReference type="ARBA" id="ARBA00022946"/>
    </source>
</evidence>
<dbReference type="GO" id="GO:0047714">
    <property type="term" value="F:galactolipase activity"/>
    <property type="evidence" value="ECO:0007669"/>
    <property type="project" value="EnsemblPlants"/>
</dbReference>
<evidence type="ECO:0000259" key="9">
    <source>
        <dbReference type="Pfam" id="PF01764"/>
    </source>
</evidence>
<name>W1NX72_AMBTC</name>
<dbReference type="Gene3D" id="3.40.50.1820">
    <property type="entry name" value="alpha/beta hydrolase"/>
    <property type="match status" value="1"/>
</dbReference>
<dbReference type="PANTHER" id="PTHR31403">
    <property type="entry name" value="PHOSPHOLIPASE A1-IBETA2, CHLOROPLASTIC"/>
    <property type="match status" value="1"/>
</dbReference>
<keyword evidence="8" id="KW-0443">Lipid metabolism</keyword>
<evidence type="ECO:0000313" key="11">
    <source>
        <dbReference type="Proteomes" id="UP000017836"/>
    </source>
</evidence>
<gene>
    <name evidence="10" type="ORF">AMTR_s00111p00135120</name>
</gene>
<dbReference type="OrthoDB" id="426718at2759"/>
<comment type="similarity">
    <text evidence="2">Belongs to the AB hydrolase superfamily. Lipase family.</text>
</comment>
<keyword evidence="3" id="KW-0150">Chloroplast</keyword>
<reference evidence="11" key="1">
    <citation type="journal article" date="2013" name="Science">
        <title>The Amborella genome and the evolution of flowering plants.</title>
        <authorList>
            <consortium name="Amborella Genome Project"/>
        </authorList>
    </citation>
    <scope>NUCLEOTIDE SEQUENCE [LARGE SCALE GENOMIC DNA]</scope>
</reference>
<dbReference type="InterPro" id="IPR002921">
    <property type="entry name" value="Fungal_lipase-type"/>
</dbReference>
<keyword evidence="5" id="KW-0378">Hydrolase</keyword>
<evidence type="ECO:0000256" key="4">
    <source>
        <dbReference type="ARBA" id="ARBA00022640"/>
    </source>
</evidence>
<accession>W1NX72</accession>
<proteinExistence type="inferred from homology"/>
<dbReference type="STRING" id="13333.W1NX72"/>
<dbReference type="GO" id="GO:0008970">
    <property type="term" value="F:phospholipase A1 activity"/>
    <property type="evidence" value="ECO:0007669"/>
    <property type="project" value="EnsemblPlants"/>
</dbReference>
<protein>
    <recommendedName>
        <fullName evidence="9">Fungal lipase-type domain-containing protein</fullName>
    </recommendedName>
</protein>
<dbReference type="EMBL" id="KI394940">
    <property type="protein sequence ID" value="ERN00248.1"/>
    <property type="molecule type" value="Genomic_DNA"/>
</dbReference>
<evidence type="ECO:0000313" key="10">
    <source>
        <dbReference type="EMBL" id="ERN00248.1"/>
    </source>
</evidence>
<dbReference type="eggNOG" id="KOG4569">
    <property type="taxonomic scope" value="Eukaryota"/>
</dbReference>
<dbReference type="GO" id="GO:0004806">
    <property type="term" value="F:triacylglycerol lipase activity"/>
    <property type="evidence" value="ECO:0007669"/>
    <property type="project" value="EnsemblPlants"/>
</dbReference>
<organism evidence="10 11">
    <name type="scientific">Amborella trichopoda</name>
    <dbReference type="NCBI Taxonomy" id="13333"/>
    <lineage>
        <taxon>Eukaryota</taxon>
        <taxon>Viridiplantae</taxon>
        <taxon>Streptophyta</taxon>
        <taxon>Embryophyta</taxon>
        <taxon>Tracheophyta</taxon>
        <taxon>Spermatophyta</taxon>
        <taxon>Magnoliopsida</taxon>
        <taxon>Amborellales</taxon>
        <taxon>Amborellaceae</taxon>
        <taxon>Amborella</taxon>
    </lineage>
</organism>
<keyword evidence="7" id="KW-0442">Lipid degradation</keyword>
<dbReference type="Pfam" id="PF01764">
    <property type="entry name" value="Lipase_3"/>
    <property type="match status" value="1"/>
</dbReference>
<feature type="domain" description="Fungal lipase-type" evidence="9">
    <location>
        <begin position="297"/>
        <end position="458"/>
    </location>
</feature>
<dbReference type="PANTHER" id="PTHR31403:SF2">
    <property type="entry name" value="PHOSPHOLIPASE A1-IBETA2, CHLOROPLASTIC"/>
    <property type="match status" value="1"/>
</dbReference>
<dbReference type="Proteomes" id="UP000017836">
    <property type="component" value="Unassembled WGS sequence"/>
</dbReference>
<evidence type="ECO:0000256" key="8">
    <source>
        <dbReference type="ARBA" id="ARBA00023098"/>
    </source>
</evidence>
<evidence type="ECO:0000256" key="5">
    <source>
        <dbReference type="ARBA" id="ARBA00022801"/>
    </source>
</evidence>
<dbReference type="OMA" id="LDKSMPW"/>
<evidence type="ECO:0000256" key="1">
    <source>
        <dbReference type="ARBA" id="ARBA00004229"/>
    </source>
</evidence>
<dbReference type="InterPro" id="IPR029058">
    <property type="entry name" value="AB_hydrolase_fold"/>
</dbReference>
<evidence type="ECO:0000256" key="2">
    <source>
        <dbReference type="ARBA" id="ARBA00010701"/>
    </source>
</evidence>
<dbReference type="KEGG" id="atr:18428295"/>
<evidence type="ECO:0000256" key="7">
    <source>
        <dbReference type="ARBA" id="ARBA00022963"/>
    </source>
</evidence>
<dbReference type="CDD" id="cd00519">
    <property type="entry name" value="Lipase_3"/>
    <property type="match status" value="1"/>
</dbReference>
<evidence type="ECO:0000256" key="3">
    <source>
        <dbReference type="ARBA" id="ARBA00022528"/>
    </source>
</evidence>
<comment type="subcellular location">
    <subcellularLocation>
        <location evidence="1">Plastid</location>
        <location evidence="1">Chloroplast</location>
    </subcellularLocation>
</comment>
<dbReference type="GO" id="GO:0016042">
    <property type="term" value="P:lipid catabolic process"/>
    <property type="evidence" value="ECO:0007669"/>
    <property type="project" value="UniProtKB-KW"/>
</dbReference>
<keyword evidence="4" id="KW-0934">Plastid</keyword>
<dbReference type="GO" id="GO:0004620">
    <property type="term" value="F:phospholipase activity"/>
    <property type="evidence" value="ECO:0000318"/>
    <property type="project" value="GO_Central"/>
</dbReference>
<dbReference type="Gramene" id="ERN00248">
    <property type="protein sequence ID" value="ERN00248"/>
    <property type="gene ID" value="AMTR_s00111p00135120"/>
</dbReference>